<dbReference type="AlphaFoldDB" id="A0A328ATY1"/>
<feature type="transmembrane region" description="Helical" evidence="7">
    <location>
        <begin position="458"/>
        <end position="479"/>
    </location>
</feature>
<dbReference type="InterPro" id="IPR036259">
    <property type="entry name" value="MFS_trans_sf"/>
</dbReference>
<feature type="transmembrane region" description="Helical" evidence="7">
    <location>
        <begin position="289"/>
        <end position="309"/>
    </location>
</feature>
<dbReference type="PANTHER" id="PTHR43045:SF7">
    <property type="entry name" value="MAJOR FACILITATOR SUPERFAMILY TRANSPORTER"/>
    <property type="match status" value="1"/>
</dbReference>
<evidence type="ECO:0000256" key="5">
    <source>
        <dbReference type="ARBA" id="ARBA00022989"/>
    </source>
</evidence>
<proteinExistence type="predicted"/>
<evidence type="ECO:0000256" key="2">
    <source>
        <dbReference type="ARBA" id="ARBA00022448"/>
    </source>
</evidence>
<dbReference type="EMBL" id="QFYR01000001">
    <property type="protein sequence ID" value="RAK57681.1"/>
    <property type="molecule type" value="Genomic_DNA"/>
</dbReference>
<evidence type="ECO:0000313" key="10">
    <source>
        <dbReference type="Proteomes" id="UP000249725"/>
    </source>
</evidence>
<organism evidence="9 10">
    <name type="scientific">Phenylobacterium deserti</name>
    <dbReference type="NCBI Taxonomy" id="1914756"/>
    <lineage>
        <taxon>Bacteria</taxon>
        <taxon>Pseudomonadati</taxon>
        <taxon>Pseudomonadota</taxon>
        <taxon>Alphaproteobacteria</taxon>
        <taxon>Caulobacterales</taxon>
        <taxon>Caulobacteraceae</taxon>
        <taxon>Phenylobacterium</taxon>
    </lineage>
</organism>
<feature type="transmembrane region" description="Helical" evidence="7">
    <location>
        <begin position="121"/>
        <end position="148"/>
    </location>
</feature>
<feature type="transmembrane region" description="Helical" evidence="7">
    <location>
        <begin position="253"/>
        <end position="277"/>
    </location>
</feature>
<dbReference type="GO" id="GO:0005886">
    <property type="term" value="C:plasma membrane"/>
    <property type="evidence" value="ECO:0007669"/>
    <property type="project" value="UniProtKB-SubCell"/>
</dbReference>
<keyword evidence="5 7" id="KW-1133">Transmembrane helix</keyword>
<dbReference type="PANTHER" id="PTHR43045">
    <property type="entry name" value="SHIKIMATE TRANSPORTER"/>
    <property type="match status" value="1"/>
</dbReference>
<feature type="transmembrane region" description="Helical" evidence="7">
    <location>
        <begin position="59"/>
        <end position="82"/>
    </location>
</feature>
<name>A0A328ATY1_9CAUL</name>
<comment type="caution">
    <text evidence="9">The sequence shown here is derived from an EMBL/GenBank/DDBJ whole genome shotgun (WGS) entry which is preliminary data.</text>
</comment>
<dbReference type="InterPro" id="IPR020846">
    <property type="entry name" value="MFS_dom"/>
</dbReference>
<keyword evidence="4 7" id="KW-0812">Transmembrane</keyword>
<feature type="transmembrane region" description="Helical" evidence="7">
    <location>
        <begin position="500"/>
        <end position="521"/>
    </location>
</feature>
<protein>
    <submittedName>
        <fullName evidence="9">MFS transporter</fullName>
    </submittedName>
</protein>
<feature type="transmembrane region" description="Helical" evidence="7">
    <location>
        <begin position="527"/>
        <end position="549"/>
    </location>
</feature>
<dbReference type="PROSITE" id="PS00217">
    <property type="entry name" value="SUGAR_TRANSPORT_2"/>
    <property type="match status" value="1"/>
</dbReference>
<sequence>MADLAAGSAQGAQDEPTSLRTVVAASAAGTTFEWYDFFVFGSLTQVISRTFFSGLPDTAGYIAALALFGAGFAFRPLGALVFGRIGDRTGRKGAFMLTVILMGGATVAIGLLPSYATAGLIAPALLVLMRIIQGFALGGEYGGAAIYVAEHAPKGARGRSTSWVQTSAAFGLFAALLVILATRLIVGRLFGPEAFDAWGWRIPFLFSAGLLAISIFMRLKLSESPTFAKLKAEGQESRAPFKEAFGRWSNLKLVLIALFAIMCAQGAVWYTAFFYVQTFLEKFLKVEPATINLLMAAATAISAVGYVFFGWLSDRVGRKPVMLAGMTLMLVAYFPGFHALSKFVNPALAEAQARTPVIVVADPADCSVQFDPIGKKSFTSSCDIAKSTLTNAGVGYTNQEGARGEPAVIRIGRTEVASVNATGLPAAEAKDLKARVESQIKGALAEAGYPSKADPARINVAGAMGVLFIFIIAATALYGPMAACLVELFPTRIRYTAMSLPYHVGTGWVGGFVPVTAYAIATSMGDIYAGLWFPVGFTLISVITCALFLPETRDEPLDR</sequence>
<keyword evidence="2" id="KW-0813">Transport</keyword>
<feature type="transmembrane region" description="Helical" evidence="7">
    <location>
        <begin position="168"/>
        <end position="186"/>
    </location>
</feature>
<evidence type="ECO:0000259" key="8">
    <source>
        <dbReference type="PROSITE" id="PS50850"/>
    </source>
</evidence>
<dbReference type="InterPro" id="IPR005828">
    <property type="entry name" value="MFS_sugar_transport-like"/>
</dbReference>
<feature type="transmembrane region" description="Helical" evidence="7">
    <location>
        <begin position="198"/>
        <end position="219"/>
    </location>
</feature>
<dbReference type="InterPro" id="IPR005829">
    <property type="entry name" value="Sugar_transporter_CS"/>
</dbReference>
<keyword evidence="6 7" id="KW-0472">Membrane</keyword>
<dbReference type="RefSeq" id="WP_111514132.1">
    <property type="nucleotide sequence ID" value="NZ_QFYR01000001.1"/>
</dbReference>
<comment type="subcellular location">
    <subcellularLocation>
        <location evidence="1">Cell membrane</location>
        <topology evidence="1">Multi-pass membrane protein</topology>
    </subcellularLocation>
</comment>
<dbReference type="GO" id="GO:0022857">
    <property type="term" value="F:transmembrane transporter activity"/>
    <property type="evidence" value="ECO:0007669"/>
    <property type="project" value="InterPro"/>
</dbReference>
<dbReference type="OrthoDB" id="9783227at2"/>
<evidence type="ECO:0000256" key="6">
    <source>
        <dbReference type="ARBA" id="ARBA00023136"/>
    </source>
</evidence>
<dbReference type="Proteomes" id="UP000249725">
    <property type="component" value="Unassembled WGS sequence"/>
</dbReference>
<evidence type="ECO:0000256" key="3">
    <source>
        <dbReference type="ARBA" id="ARBA00022475"/>
    </source>
</evidence>
<evidence type="ECO:0000256" key="1">
    <source>
        <dbReference type="ARBA" id="ARBA00004651"/>
    </source>
</evidence>
<feature type="transmembrane region" description="Helical" evidence="7">
    <location>
        <begin position="321"/>
        <end position="340"/>
    </location>
</feature>
<gene>
    <name evidence="9" type="ORF">DJ018_07090</name>
</gene>
<evidence type="ECO:0000313" key="9">
    <source>
        <dbReference type="EMBL" id="RAK57681.1"/>
    </source>
</evidence>
<evidence type="ECO:0000256" key="4">
    <source>
        <dbReference type="ARBA" id="ARBA00022692"/>
    </source>
</evidence>
<accession>A0A328ATY1</accession>
<keyword evidence="10" id="KW-1185">Reference proteome</keyword>
<dbReference type="PROSITE" id="PS50850">
    <property type="entry name" value="MFS"/>
    <property type="match status" value="1"/>
</dbReference>
<evidence type="ECO:0000256" key="7">
    <source>
        <dbReference type="SAM" id="Phobius"/>
    </source>
</evidence>
<feature type="domain" description="Major facilitator superfamily (MFS) profile" evidence="8">
    <location>
        <begin position="22"/>
        <end position="553"/>
    </location>
</feature>
<keyword evidence="3" id="KW-1003">Cell membrane</keyword>
<dbReference type="SUPFAM" id="SSF103473">
    <property type="entry name" value="MFS general substrate transporter"/>
    <property type="match status" value="1"/>
</dbReference>
<feature type="transmembrane region" description="Helical" evidence="7">
    <location>
        <begin position="94"/>
        <end position="115"/>
    </location>
</feature>
<reference evidence="10" key="1">
    <citation type="submission" date="2018-05" db="EMBL/GenBank/DDBJ databases">
        <authorList>
            <person name="Li X."/>
        </authorList>
    </citation>
    <scope>NUCLEOTIDE SEQUENCE [LARGE SCALE GENOMIC DNA]</scope>
    <source>
        <strain evidence="10">YIM 73061</strain>
    </source>
</reference>
<dbReference type="Pfam" id="PF00083">
    <property type="entry name" value="Sugar_tr"/>
    <property type="match status" value="2"/>
</dbReference>
<dbReference type="Gene3D" id="1.20.1250.20">
    <property type="entry name" value="MFS general substrate transporter like domains"/>
    <property type="match status" value="2"/>
</dbReference>